<dbReference type="EMBL" id="JBHULC010000003">
    <property type="protein sequence ID" value="MFD2519528.1"/>
    <property type="molecule type" value="Genomic_DNA"/>
</dbReference>
<dbReference type="Proteomes" id="UP001597510">
    <property type="component" value="Unassembled WGS sequence"/>
</dbReference>
<proteinExistence type="predicted"/>
<keyword evidence="1" id="KW-0812">Transmembrane</keyword>
<keyword evidence="3" id="KW-1185">Reference proteome</keyword>
<keyword evidence="1" id="KW-1133">Transmembrane helix</keyword>
<evidence type="ECO:0000256" key="1">
    <source>
        <dbReference type="SAM" id="Phobius"/>
    </source>
</evidence>
<comment type="caution">
    <text evidence="2">The sequence shown here is derived from an EMBL/GenBank/DDBJ whole genome shotgun (WGS) entry which is preliminary data.</text>
</comment>
<name>A0ABW5J323_9BACT</name>
<sequence>MLRTLKFACVLLVALGCKREYAHFQTATTENFHKPKNKAEKPIILPEDFGAASIEEITLPTMPDDDEIAAETGISIPLGNNQVKDKTDLFPRGLFKKKSRVAAKDNNRGLFKKQEKRGIFEKKKKRKKRDGFWHGFNERLKIGLVLLGIAIIFALLHINILAIIFGIFSAFFIIRGLRKLF</sequence>
<gene>
    <name evidence="2" type="ORF">ACFSR2_01450</name>
</gene>
<organism evidence="2 3">
    <name type="scientific">Emticicia soli</name>
    <dbReference type="NCBI Taxonomy" id="2027878"/>
    <lineage>
        <taxon>Bacteria</taxon>
        <taxon>Pseudomonadati</taxon>
        <taxon>Bacteroidota</taxon>
        <taxon>Cytophagia</taxon>
        <taxon>Cytophagales</taxon>
        <taxon>Leadbetterellaceae</taxon>
        <taxon>Emticicia</taxon>
    </lineage>
</organism>
<protein>
    <submittedName>
        <fullName evidence="2">Uncharacterized protein</fullName>
    </submittedName>
</protein>
<evidence type="ECO:0000313" key="2">
    <source>
        <dbReference type="EMBL" id="MFD2519528.1"/>
    </source>
</evidence>
<accession>A0ABW5J323</accession>
<keyword evidence="1" id="KW-0472">Membrane</keyword>
<feature type="transmembrane region" description="Helical" evidence="1">
    <location>
        <begin position="144"/>
        <end position="174"/>
    </location>
</feature>
<evidence type="ECO:0000313" key="3">
    <source>
        <dbReference type="Proteomes" id="UP001597510"/>
    </source>
</evidence>
<dbReference type="PROSITE" id="PS51257">
    <property type="entry name" value="PROKAR_LIPOPROTEIN"/>
    <property type="match status" value="1"/>
</dbReference>
<dbReference type="RefSeq" id="WP_340236727.1">
    <property type="nucleotide sequence ID" value="NZ_JBBEWC010000006.1"/>
</dbReference>
<reference evidence="3" key="1">
    <citation type="journal article" date="2019" name="Int. J. Syst. Evol. Microbiol.">
        <title>The Global Catalogue of Microorganisms (GCM) 10K type strain sequencing project: providing services to taxonomists for standard genome sequencing and annotation.</title>
        <authorList>
            <consortium name="The Broad Institute Genomics Platform"/>
            <consortium name="The Broad Institute Genome Sequencing Center for Infectious Disease"/>
            <person name="Wu L."/>
            <person name="Ma J."/>
        </authorList>
    </citation>
    <scope>NUCLEOTIDE SEQUENCE [LARGE SCALE GENOMIC DNA]</scope>
    <source>
        <strain evidence="3">KCTC 52344</strain>
    </source>
</reference>